<evidence type="ECO:0000256" key="1">
    <source>
        <dbReference type="SAM" id="MobiDB-lite"/>
    </source>
</evidence>
<evidence type="ECO:0000313" key="2">
    <source>
        <dbReference type="EMBL" id="MPN21770.1"/>
    </source>
</evidence>
<organism evidence="2">
    <name type="scientific">bioreactor metagenome</name>
    <dbReference type="NCBI Taxonomy" id="1076179"/>
    <lineage>
        <taxon>unclassified sequences</taxon>
        <taxon>metagenomes</taxon>
        <taxon>ecological metagenomes</taxon>
    </lineage>
</organism>
<feature type="compositionally biased region" description="Basic and acidic residues" evidence="1">
    <location>
        <begin position="62"/>
        <end position="73"/>
    </location>
</feature>
<sequence>MGEGVGSSDMGHGPQDNYRFGNPHEQGAGDDRGSFSFQLSRRQDRCACASAVDSAFHGGVHGRHDSCTDERPGHAFSDTIRVHAS</sequence>
<protein>
    <submittedName>
        <fullName evidence="2">Uncharacterized protein</fullName>
    </submittedName>
</protein>
<accession>A0A645G723</accession>
<comment type="caution">
    <text evidence="2">The sequence shown here is derived from an EMBL/GenBank/DDBJ whole genome shotgun (WGS) entry which is preliminary data.</text>
</comment>
<gene>
    <name evidence="2" type="ORF">SDC9_169150</name>
</gene>
<name>A0A645G723_9ZZZZ</name>
<proteinExistence type="predicted"/>
<feature type="region of interest" description="Disordered" evidence="1">
    <location>
        <begin position="1"/>
        <end position="35"/>
    </location>
</feature>
<feature type="region of interest" description="Disordered" evidence="1">
    <location>
        <begin position="60"/>
        <end position="85"/>
    </location>
</feature>
<dbReference type="AlphaFoldDB" id="A0A645G723"/>
<reference evidence="2" key="1">
    <citation type="submission" date="2019-08" db="EMBL/GenBank/DDBJ databases">
        <authorList>
            <person name="Kucharzyk K."/>
            <person name="Murdoch R.W."/>
            <person name="Higgins S."/>
            <person name="Loffler F."/>
        </authorList>
    </citation>
    <scope>NUCLEOTIDE SEQUENCE</scope>
</reference>
<dbReference type="EMBL" id="VSSQ01069828">
    <property type="protein sequence ID" value="MPN21770.1"/>
    <property type="molecule type" value="Genomic_DNA"/>
</dbReference>